<keyword evidence="2" id="KW-1185">Reference proteome</keyword>
<proteinExistence type="predicted"/>
<sequence>MKEVTYNSEGFGIKTVCEMLNIGRQTLHYWRDVLYPDGRSNKFSSYELLFLRIIKEFVHFKGQKIGDFSGVDWDEFAIELSKFPPFELARYIFLWEPAEKKVFIYQSGDSSIKETRSSRKTELEEIVNEHINKLFNFGV</sequence>
<organism evidence="1 2">
    <name type="scientific">Marinicella sediminis</name>
    <dbReference type="NCBI Taxonomy" id="1792834"/>
    <lineage>
        <taxon>Bacteria</taxon>
        <taxon>Pseudomonadati</taxon>
        <taxon>Pseudomonadota</taxon>
        <taxon>Gammaproteobacteria</taxon>
        <taxon>Lysobacterales</taxon>
        <taxon>Marinicellaceae</taxon>
        <taxon>Marinicella</taxon>
    </lineage>
</organism>
<evidence type="ECO:0000313" key="1">
    <source>
        <dbReference type="EMBL" id="MFC3193203.1"/>
    </source>
</evidence>
<reference evidence="2" key="1">
    <citation type="journal article" date="2019" name="Int. J. Syst. Evol. Microbiol.">
        <title>The Global Catalogue of Microorganisms (GCM) 10K type strain sequencing project: providing services to taxonomists for standard genome sequencing and annotation.</title>
        <authorList>
            <consortium name="The Broad Institute Genomics Platform"/>
            <consortium name="The Broad Institute Genome Sequencing Center for Infectious Disease"/>
            <person name="Wu L."/>
            <person name="Ma J."/>
        </authorList>
    </citation>
    <scope>NUCLEOTIDE SEQUENCE [LARGE SCALE GENOMIC DNA]</scope>
    <source>
        <strain evidence="2">KCTC 42953</strain>
    </source>
</reference>
<evidence type="ECO:0000313" key="2">
    <source>
        <dbReference type="Proteomes" id="UP001595533"/>
    </source>
</evidence>
<name>A0ABV7J4W3_9GAMM</name>
<comment type="caution">
    <text evidence="1">The sequence shown here is derived from an EMBL/GenBank/DDBJ whole genome shotgun (WGS) entry which is preliminary data.</text>
</comment>
<dbReference type="RefSeq" id="WP_077409885.1">
    <property type="nucleotide sequence ID" value="NZ_JBHRTS010000002.1"/>
</dbReference>
<accession>A0ABV7J4W3</accession>
<dbReference type="Proteomes" id="UP001595533">
    <property type="component" value="Unassembled WGS sequence"/>
</dbReference>
<dbReference type="EMBL" id="JBHRTS010000002">
    <property type="protein sequence ID" value="MFC3193203.1"/>
    <property type="molecule type" value="Genomic_DNA"/>
</dbReference>
<gene>
    <name evidence="1" type="ORF">ACFODZ_03000</name>
</gene>
<evidence type="ECO:0008006" key="3">
    <source>
        <dbReference type="Google" id="ProtNLM"/>
    </source>
</evidence>
<protein>
    <recommendedName>
        <fullName evidence="3">MerR family transcriptional regulator</fullName>
    </recommendedName>
</protein>